<dbReference type="InterPro" id="IPR050239">
    <property type="entry name" value="Sigma-70_RNA_pol_init_factors"/>
</dbReference>
<dbReference type="EMBL" id="OX451738">
    <property type="protein sequence ID" value="CAI8605690.1"/>
    <property type="molecule type" value="Genomic_DNA"/>
</dbReference>
<comment type="similarity">
    <text evidence="1">Belongs to the sigma-70 factor family.</text>
</comment>
<keyword evidence="5" id="KW-0804">Transcription</keyword>
<name>A0AAV1A513_VICFA</name>
<evidence type="ECO:0000256" key="2">
    <source>
        <dbReference type="ARBA" id="ARBA00023015"/>
    </source>
</evidence>
<evidence type="ECO:0000256" key="4">
    <source>
        <dbReference type="ARBA" id="ARBA00023125"/>
    </source>
</evidence>
<dbReference type="CDD" id="cd06171">
    <property type="entry name" value="Sigma70_r4"/>
    <property type="match status" value="1"/>
</dbReference>
<dbReference type="Gene3D" id="1.20.120.1810">
    <property type="match status" value="1"/>
</dbReference>
<evidence type="ECO:0008006" key="10">
    <source>
        <dbReference type="Google" id="ProtNLM"/>
    </source>
</evidence>
<feature type="domain" description="RNA polymerase sigma-70 region 2" evidence="6">
    <location>
        <begin position="280"/>
        <end position="349"/>
    </location>
</feature>
<evidence type="ECO:0000313" key="9">
    <source>
        <dbReference type="Proteomes" id="UP001157006"/>
    </source>
</evidence>
<evidence type="ECO:0000259" key="6">
    <source>
        <dbReference type="Pfam" id="PF04542"/>
    </source>
</evidence>
<dbReference type="GO" id="GO:0003677">
    <property type="term" value="F:DNA binding"/>
    <property type="evidence" value="ECO:0007669"/>
    <property type="project" value="UniProtKB-KW"/>
</dbReference>
<dbReference type="InterPro" id="IPR014284">
    <property type="entry name" value="RNA_pol_sigma-70_dom"/>
</dbReference>
<dbReference type="InterPro" id="IPR007630">
    <property type="entry name" value="RNA_pol_sigma70_r4"/>
</dbReference>
<evidence type="ECO:0000256" key="1">
    <source>
        <dbReference type="ARBA" id="ARBA00007788"/>
    </source>
</evidence>
<reference evidence="8 9" key="1">
    <citation type="submission" date="2023-01" db="EMBL/GenBank/DDBJ databases">
        <authorList>
            <person name="Kreplak J."/>
        </authorList>
    </citation>
    <scope>NUCLEOTIDE SEQUENCE [LARGE SCALE GENOMIC DNA]</scope>
</reference>
<protein>
    <recommendedName>
        <fullName evidence="10">RNA polymerase sigma factor sigC</fullName>
    </recommendedName>
</protein>
<dbReference type="Gene3D" id="1.10.10.10">
    <property type="entry name" value="Winged helix-like DNA-binding domain superfamily/Winged helix DNA-binding domain"/>
    <property type="match status" value="1"/>
</dbReference>
<dbReference type="PRINTS" id="PR00046">
    <property type="entry name" value="SIGMA70FCT"/>
</dbReference>
<dbReference type="PANTHER" id="PTHR30603">
    <property type="entry name" value="RNA POLYMERASE SIGMA FACTOR RPO"/>
    <property type="match status" value="1"/>
</dbReference>
<evidence type="ECO:0000313" key="8">
    <source>
        <dbReference type="EMBL" id="CAI8605690.1"/>
    </source>
</evidence>
<dbReference type="InterPro" id="IPR000943">
    <property type="entry name" value="RNA_pol_sigma70"/>
</dbReference>
<dbReference type="Pfam" id="PF04542">
    <property type="entry name" value="Sigma70_r2"/>
    <property type="match status" value="1"/>
</dbReference>
<proteinExistence type="inferred from homology"/>
<dbReference type="InterPro" id="IPR013325">
    <property type="entry name" value="RNA_pol_sigma_r2"/>
</dbReference>
<feature type="domain" description="RNA polymerase sigma-70 region 4" evidence="7">
    <location>
        <begin position="445"/>
        <end position="497"/>
    </location>
</feature>
<evidence type="ECO:0000259" key="7">
    <source>
        <dbReference type="Pfam" id="PF04545"/>
    </source>
</evidence>
<dbReference type="AlphaFoldDB" id="A0AAV1A513"/>
<dbReference type="InterPro" id="IPR013324">
    <property type="entry name" value="RNA_pol_sigma_r3/r4-like"/>
</dbReference>
<keyword evidence="2" id="KW-0805">Transcription regulation</keyword>
<dbReference type="InterPro" id="IPR007627">
    <property type="entry name" value="RNA_pol_sigma70_r2"/>
</dbReference>
<sequence length="511" mass="58481">MGLSFGFRLNPKLRYTLPIHSPHFFTNSSIFPSSSFSGRETLLNPVRLSLLSTIYEESESLHKDFGKTFAFSSSALEAPKKDLLQGEDVATKVNKEKRSRSSVREMIDNTKLPQRESHFGMLMENLDVLEETFADSDALSDGVVEQVEENKRNCKVDDYTGKVIVHSSKRKESRRRRKIISVSVAPSSKSLPLEDTLRSSRACFVKKTSNTKNRRAAVAQREVEMSKGVKVLAELEKMRTAMEDETKQAVSLSSWAEASGVEEKMLQQQLYHGYYCRDELIRSTRSLVLYFAKKYRGMGIALGDLLQVGYIGVLQGAERFDSTRGHGFSTYVQYWIRKSMSTMVAKYARGVTVPWSMNKAISQIQKARKVMKSRSMKYANHHEIARMTGLSLDKIRSASLCLRIVSSMNQNHGIDYLGQMADISIDSPEETVMKQHIRKDLYDILQSLDSRERQIIILRFGLNDHQPKSLEYIGRIFKVSKEWIRKIEKKALTELRNETNISKLNYYLDLQ</sequence>
<dbReference type="GO" id="GO:0006352">
    <property type="term" value="P:DNA-templated transcription initiation"/>
    <property type="evidence" value="ECO:0007669"/>
    <property type="project" value="InterPro"/>
</dbReference>
<dbReference type="NCBIfam" id="TIGR02937">
    <property type="entry name" value="sigma70-ECF"/>
    <property type="match status" value="1"/>
</dbReference>
<dbReference type="Proteomes" id="UP001157006">
    <property type="component" value="Chromosome 3"/>
</dbReference>
<evidence type="ECO:0000256" key="5">
    <source>
        <dbReference type="ARBA" id="ARBA00023163"/>
    </source>
</evidence>
<evidence type="ECO:0000256" key="3">
    <source>
        <dbReference type="ARBA" id="ARBA00023082"/>
    </source>
</evidence>
<organism evidence="8 9">
    <name type="scientific">Vicia faba</name>
    <name type="common">Broad bean</name>
    <name type="synonym">Faba vulgaris</name>
    <dbReference type="NCBI Taxonomy" id="3906"/>
    <lineage>
        <taxon>Eukaryota</taxon>
        <taxon>Viridiplantae</taxon>
        <taxon>Streptophyta</taxon>
        <taxon>Embryophyta</taxon>
        <taxon>Tracheophyta</taxon>
        <taxon>Spermatophyta</taxon>
        <taxon>Magnoliopsida</taxon>
        <taxon>eudicotyledons</taxon>
        <taxon>Gunneridae</taxon>
        <taxon>Pentapetalae</taxon>
        <taxon>rosids</taxon>
        <taxon>fabids</taxon>
        <taxon>Fabales</taxon>
        <taxon>Fabaceae</taxon>
        <taxon>Papilionoideae</taxon>
        <taxon>50 kb inversion clade</taxon>
        <taxon>NPAAA clade</taxon>
        <taxon>Hologalegina</taxon>
        <taxon>IRL clade</taxon>
        <taxon>Fabeae</taxon>
        <taxon>Vicia</taxon>
    </lineage>
</organism>
<dbReference type="SUPFAM" id="SSF88659">
    <property type="entry name" value="Sigma3 and sigma4 domains of RNA polymerase sigma factors"/>
    <property type="match status" value="2"/>
</dbReference>
<keyword evidence="4" id="KW-0238">DNA-binding</keyword>
<dbReference type="InterPro" id="IPR036388">
    <property type="entry name" value="WH-like_DNA-bd_sf"/>
</dbReference>
<keyword evidence="3" id="KW-0731">Sigma factor</keyword>
<dbReference type="Pfam" id="PF04545">
    <property type="entry name" value="Sigma70_r4"/>
    <property type="match status" value="1"/>
</dbReference>
<keyword evidence="9" id="KW-1185">Reference proteome</keyword>
<dbReference type="PANTHER" id="PTHR30603:SF13">
    <property type="entry name" value="RNA POLYMERASE SIGMA FACTOR SIGC"/>
    <property type="match status" value="1"/>
</dbReference>
<gene>
    <name evidence="8" type="ORF">VFH_III195040</name>
</gene>
<dbReference type="GO" id="GO:0016987">
    <property type="term" value="F:sigma factor activity"/>
    <property type="evidence" value="ECO:0007669"/>
    <property type="project" value="UniProtKB-KW"/>
</dbReference>
<dbReference type="SUPFAM" id="SSF88946">
    <property type="entry name" value="Sigma2 domain of RNA polymerase sigma factors"/>
    <property type="match status" value="1"/>
</dbReference>
<accession>A0AAV1A513</accession>